<dbReference type="AlphaFoldDB" id="A0A9W7HK88"/>
<feature type="compositionally biased region" description="Polar residues" evidence="1">
    <location>
        <begin position="103"/>
        <end position="114"/>
    </location>
</feature>
<feature type="region of interest" description="Disordered" evidence="1">
    <location>
        <begin position="84"/>
        <end position="122"/>
    </location>
</feature>
<evidence type="ECO:0000256" key="2">
    <source>
        <dbReference type="SAM" id="Phobius"/>
    </source>
</evidence>
<dbReference type="EMBL" id="BSYR01000016">
    <property type="protein sequence ID" value="GMI78973.1"/>
    <property type="molecule type" value="Genomic_DNA"/>
</dbReference>
<protein>
    <recommendedName>
        <fullName evidence="5">Transmembrane protein</fullName>
    </recommendedName>
</protein>
<reference evidence="3" key="1">
    <citation type="submission" date="2023-05" db="EMBL/GenBank/DDBJ databases">
        <title>Genome and transcriptome analyses reveal genes involved in the formation of fine ridges on petal epidermal cells in Hibiscus trionum.</title>
        <authorList>
            <person name="Koshimizu S."/>
            <person name="Masuda S."/>
            <person name="Ishii T."/>
            <person name="Shirasu K."/>
            <person name="Hoshino A."/>
            <person name="Arita M."/>
        </authorList>
    </citation>
    <scope>NUCLEOTIDE SEQUENCE</scope>
    <source>
        <strain evidence="3">Hamamatsu line</strain>
    </source>
</reference>
<feature type="region of interest" description="Disordered" evidence="1">
    <location>
        <begin position="139"/>
        <end position="190"/>
    </location>
</feature>
<sequence length="190" mass="21347">MQETIQGDARIYVVSTFFFVSVVTGGAFLCLYMFQPEENSTPWYPIVGIVLVGIPWIFWIATYMCRCVAHCLCASDRGNVNREHSSLTKKRSCASEGHAGRSMRSSENEGSPSGTPDGDRRHVRFGEVVVVGSREYNWDEHGGESLQTEHEGKEKKSKDRIGWDEDHSSAASRKGEEQLSRIQPEVPLYL</sequence>
<accession>A0A9W7HK88</accession>
<evidence type="ECO:0000313" key="4">
    <source>
        <dbReference type="Proteomes" id="UP001165190"/>
    </source>
</evidence>
<dbReference type="Proteomes" id="UP001165190">
    <property type="component" value="Unassembled WGS sequence"/>
</dbReference>
<organism evidence="3 4">
    <name type="scientific">Hibiscus trionum</name>
    <name type="common">Flower of an hour</name>
    <dbReference type="NCBI Taxonomy" id="183268"/>
    <lineage>
        <taxon>Eukaryota</taxon>
        <taxon>Viridiplantae</taxon>
        <taxon>Streptophyta</taxon>
        <taxon>Embryophyta</taxon>
        <taxon>Tracheophyta</taxon>
        <taxon>Spermatophyta</taxon>
        <taxon>Magnoliopsida</taxon>
        <taxon>eudicotyledons</taxon>
        <taxon>Gunneridae</taxon>
        <taxon>Pentapetalae</taxon>
        <taxon>rosids</taxon>
        <taxon>malvids</taxon>
        <taxon>Malvales</taxon>
        <taxon>Malvaceae</taxon>
        <taxon>Malvoideae</taxon>
        <taxon>Hibiscus</taxon>
    </lineage>
</organism>
<keyword evidence="2" id="KW-0812">Transmembrane</keyword>
<dbReference type="PANTHER" id="PTHR34964">
    <property type="entry name" value="MEMBRANE LIPOPROTEIN-RELATED"/>
    <property type="match status" value="1"/>
</dbReference>
<keyword evidence="2" id="KW-1133">Transmembrane helix</keyword>
<evidence type="ECO:0008006" key="5">
    <source>
        <dbReference type="Google" id="ProtNLM"/>
    </source>
</evidence>
<proteinExistence type="predicted"/>
<evidence type="ECO:0000256" key="1">
    <source>
        <dbReference type="SAM" id="MobiDB-lite"/>
    </source>
</evidence>
<gene>
    <name evidence="3" type="ORF">HRI_001566600</name>
</gene>
<keyword evidence="4" id="KW-1185">Reference proteome</keyword>
<evidence type="ECO:0000313" key="3">
    <source>
        <dbReference type="EMBL" id="GMI78973.1"/>
    </source>
</evidence>
<comment type="caution">
    <text evidence="3">The sequence shown here is derived from an EMBL/GenBank/DDBJ whole genome shotgun (WGS) entry which is preliminary data.</text>
</comment>
<feature type="transmembrane region" description="Helical" evidence="2">
    <location>
        <begin position="12"/>
        <end position="34"/>
    </location>
</feature>
<dbReference type="OrthoDB" id="1056497at2759"/>
<feature type="compositionally biased region" description="Basic and acidic residues" evidence="1">
    <location>
        <begin position="139"/>
        <end position="179"/>
    </location>
</feature>
<dbReference type="PANTHER" id="PTHR34964:SF14">
    <property type="entry name" value="MEMBRANE LIPOPROTEIN"/>
    <property type="match status" value="1"/>
</dbReference>
<name>A0A9W7HK88_HIBTR</name>
<keyword evidence="2" id="KW-0472">Membrane</keyword>
<feature type="transmembrane region" description="Helical" evidence="2">
    <location>
        <begin position="46"/>
        <end position="65"/>
    </location>
</feature>